<evidence type="ECO:0000313" key="2">
    <source>
        <dbReference type="EMBL" id="KAK7358427.1"/>
    </source>
</evidence>
<gene>
    <name evidence="2" type="ORF">VNO77_00355</name>
</gene>
<dbReference type="Proteomes" id="UP001367508">
    <property type="component" value="Unassembled WGS sequence"/>
</dbReference>
<comment type="caution">
    <text evidence="2">The sequence shown here is derived from an EMBL/GenBank/DDBJ whole genome shotgun (WGS) entry which is preliminary data.</text>
</comment>
<dbReference type="AlphaFoldDB" id="A0AAN9R3Y1"/>
<keyword evidence="1" id="KW-0472">Membrane</keyword>
<sequence length="93" mass="10510">MEQHQCIFNLDTISLSFFCFWMILRKRKLELFAIGIDIDETIGYVIIFLKRGGVRGLLCSCSTGLPVAILINAKEAICSYSVFKPPFTLKSKS</sequence>
<organism evidence="2 3">
    <name type="scientific">Canavalia gladiata</name>
    <name type="common">Sword bean</name>
    <name type="synonym">Dolichos gladiatus</name>
    <dbReference type="NCBI Taxonomy" id="3824"/>
    <lineage>
        <taxon>Eukaryota</taxon>
        <taxon>Viridiplantae</taxon>
        <taxon>Streptophyta</taxon>
        <taxon>Embryophyta</taxon>
        <taxon>Tracheophyta</taxon>
        <taxon>Spermatophyta</taxon>
        <taxon>Magnoliopsida</taxon>
        <taxon>eudicotyledons</taxon>
        <taxon>Gunneridae</taxon>
        <taxon>Pentapetalae</taxon>
        <taxon>rosids</taxon>
        <taxon>fabids</taxon>
        <taxon>Fabales</taxon>
        <taxon>Fabaceae</taxon>
        <taxon>Papilionoideae</taxon>
        <taxon>50 kb inversion clade</taxon>
        <taxon>NPAAA clade</taxon>
        <taxon>indigoferoid/millettioid clade</taxon>
        <taxon>Phaseoleae</taxon>
        <taxon>Canavalia</taxon>
    </lineage>
</organism>
<keyword evidence="1" id="KW-0812">Transmembrane</keyword>
<reference evidence="2 3" key="1">
    <citation type="submission" date="2024-01" db="EMBL/GenBank/DDBJ databases">
        <title>The genomes of 5 underutilized Papilionoideae crops provide insights into root nodulation and disease resistanc.</title>
        <authorList>
            <person name="Jiang F."/>
        </authorList>
    </citation>
    <scope>NUCLEOTIDE SEQUENCE [LARGE SCALE GENOMIC DNA]</scope>
    <source>
        <strain evidence="2">LVBAO_FW01</strain>
        <tissue evidence="2">Leaves</tissue>
    </source>
</reference>
<keyword evidence="1" id="KW-1133">Transmembrane helix</keyword>
<accession>A0AAN9R3Y1</accession>
<proteinExistence type="predicted"/>
<dbReference type="EMBL" id="JAYMYQ010000001">
    <property type="protein sequence ID" value="KAK7358427.1"/>
    <property type="molecule type" value="Genomic_DNA"/>
</dbReference>
<feature type="transmembrane region" description="Helical" evidence="1">
    <location>
        <begin position="6"/>
        <end position="24"/>
    </location>
</feature>
<name>A0AAN9R3Y1_CANGL</name>
<keyword evidence="3" id="KW-1185">Reference proteome</keyword>
<evidence type="ECO:0000256" key="1">
    <source>
        <dbReference type="SAM" id="Phobius"/>
    </source>
</evidence>
<evidence type="ECO:0000313" key="3">
    <source>
        <dbReference type="Proteomes" id="UP001367508"/>
    </source>
</evidence>
<protein>
    <submittedName>
        <fullName evidence="2">Uncharacterized protein</fullName>
    </submittedName>
</protein>